<protein>
    <submittedName>
        <fullName evidence="2">Uncharacterized protein</fullName>
    </submittedName>
</protein>
<feature type="compositionally biased region" description="Basic and acidic residues" evidence="1">
    <location>
        <begin position="1"/>
        <end position="16"/>
    </location>
</feature>
<feature type="region of interest" description="Disordered" evidence="1">
    <location>
        <begin position="1"/>
        <end position="25"/>
    </location>
</feature>
<gene>
    <name evidence="2" type="ORF">CEXT_684461</name>
</gene>
<keyword evidence="3" id="KW-1185">Reference proteome</keyword>
<accession>A0AAV4XM85</accession>
<evidence type="ECO:0000256" key="1">
    <source>
        <dbReference type="SAM" id="MobiDB-lite"/>
    </source>
</evidence>
<reference evidence="2 3" key="1">
    <citation type="submission" date="2021-06" db="EMBL/GenBank/DDBJ databases">
        <title>Caerostris extrusa draft genome.</title>
        <authorList>
            <person name="Kono N."/>
            <person name="Arakawa K."/>
        </authorList>
    </citation>
    <scope>NUCLEOTIDE SEQUENCE [LARGE SCALE GENOMIC DNA]</scope>
</reference>
<comment type="caution">
    <text evidence="2">The sequence shown here is derived from an EMBL/GenBank/DDBJ whole genome shotgun (WGS) entry which is preliminary data.</text>
</comment>
<organism evidence="2 3">
    <name type="scientific">Caerostris extrusa</name>
    <name type="common">Bark spider</name>
    <name type="synonym">Caerostris bankana</name>
    <dbReference type="NCBI Taxonomy" id="172846"/>
    <lineage>
        <taxon>Eukaryota</taxon>
        <taxon>Metazoa</taxon>
        <taxon>Ecdysozoa</taxon>
        <taxon>Arthropoda</taxon>
        <taxon>Chelicerata</taxon>
        <taxon>Arachnida</taxon>
        <taxon>Araneae</taxon>
        <taxon>Araneomorphae</taxon>
        <taxon>Entelegynae</taxon>
        <taxon>Araneoidea</taxon>
        <taxon>Araneidae</taxon>
        <taxon>Caerostris</taxon>
    </lineage>
</organism>
<evidence type="ECO:0000313" key="3">
    <source>
        <dbReference type="Proteomes" id="UP001054945"/>
    </source>
</evidence>
<dbReference type="Proteomes" id="UP001054945">
    <property type="component" value="Unassembled WGS sequence"/>
</dbReference>
<sequence>MRERESHSPEVMRSVEDPEEQERTVQVLQETCGQRAVMHGHRRRCRILPTRPTADNQPDDGESRGLIRTTSGNLRGARATRLDHPFGRRRYAAQPLIGRPDLCRQVQNERGCTPFH</sequence>
<proteinExistence type="predicted"/>
<dbReference type="AlphaFoldDB" id="A0AAV4XM85"/>
<name>A0AAV4XM85_CAEEX</name>
<evidence type="ECO:0000313" key="2">
    <source>
        <dbReference type="EMBL" id="GIY96232.1"/>
    </source>
</evidence>
<feature type="region of interest" description="Disordered" evidence="1">
    <location>
        <begin position="39"/>
        <end position="87"/>
    </location>
</feature>
<dbReference type="EMBL" id="BPLR01018021">
    <property type="protein sequence ID" value="GIY96232.1"/>
    <property type="molecule type" value="Genomic_DNA"/>
</dbReference>